<keyword evidence="2" id="KW-0479">Metal-binding</keyword>
<name>A0A9N9FG83_9GLOM</name>
<reference evidence="6" key="1">
    <citation type="submission" date="2021-06" db="EMBL/GenBank/DDBJ databases">
        <authorList>
            <person name="Kallberg Y."/>
            <person name="Tangrot J."/>
            <person name="Rosling A."/>
        </authorList>
    </citation>
    <scope>NUCLEOTIDE SEQUENCE</scope>
    <source>
        <strain evidence="6">FL966</strain>
    </source>
</reference>
<evidence type="ECO:0000313" key="7">
    <source>
        <dbReference type="Proteomes" id="UP000789759"/>
    </source>
</evidence>
<comment type="subcellular location">
    <subcellularLocation>
        <location evidence="1">Nucleus</location>
    </subcellularLocation>
</comment>
<organism evidence="6 7">
    <name type="scientific">Cetraspora pellucida</name>
    <dbReference type="NCBI Taxonomy" id="1433469"/>
    <lineage>
        <taxon>Eukaryota</taxon>
        <taxon>Fungi</taxon>
        <taxon>Fungi incertae sedis</taxon>
        <taxon>Mucoromycota</taxon>
        <taxon>Glomeromycotina</taxon>
        <taxon>Glomeromycetes</taxon>
        <taxon>Diversisporales</taxon>
        <taxon>Gigasporaceae</taxon>
        <taxon>Cetraspora</taxon>
    </lineage>
</organism>
<keyword evidence="5" id="KW-0539">Nucleus</keyword>
<keyword evidence="3" id="KW-0863">Zinc-finger</keyword>
<dbReference type="EMBL" id="CAJVQA010001953">
    <property type="protein sequence ID" value="CAG8531957.1"/>
    <property type="molecule type" value="Genomic_DNA"/>
</dbReference>
<dbReference type="PANTHER" id="PTHR46481">
    <property type="entry name" value="ZINC FINGER BED DOMAIN-CONTAINING PROTEIN 4"/>
    <property type="match status" value="1"/>
</dbReference>
<sequence>MIEDKFFEIFKLLSSFRVLYQGFIPLQKYQANNKKSNNSSIQNSQEDVLIGTSLYVDLLNRTSWVSEFFYSEIRKEGNEEWRKHLLADHKVTKDNLHPKELVKQIIHHAYNYCVLLLHKHLAENAIKVSFTMDLWTAKNYYGFLEVTCLYIVQQFKLNEVILAIQHVRYLHTANNIYETVEKIIQYWNLIGKVHSITTDNALNIKKSVVKIDRVL</sequence>
<evidence type="ECO:0000256" key="1">
    <source>
        <dbReference type="ARBA" id="ARBA00004123"/>
    </source>
</evidence>
<dbReference type="GO" id="GO:0005634">
    <property type="term" value="C:nucleus"/>
    <property type="evidence" value="ECO:0007669"/>
    <property type="project" value="UniProtKB-SubCell"/>
</dbReference>
<keyword evidence="4" id="KW-0862">Zinc</keyword>
<evidence type="ECO:0000313" key="6">
    <source>
        <dbReference type="EMBL" id="CAG8531957.1"/>
    </source>
</evidence>
<evidence type="ECO:0000256" key="5">
    <source>
        <dbReference type="ARBA" id="ARBA00023242"/>
    </source>
</evidence>
<accession>A0A9N9FG83</accession>
<dbReference type="InterPro" id="IPR012337">
    <property type="entry name" value="RNaseH-like_sf"/>
</dbReference>
<proteinExistence type="predicted"/>
<dbReference type="Proteomes" id="UP000789759">
    <property type="component" value="Unassembled WGS sequence"/>
</dbReference>
<evidence type="ECO:0000256" key="4">
    <source>
        <dbReference type="ARBA" id="ARBA00022833"/>
    </source>
</evidence>
<gene>
    <name evidence="6" type="ORF">CPELLU_LOCUS3886</name>
</gene>
<dbReference type="InterPro" id="IPR052035">
    <property type="entry name" value="ZnF_BED_domain_contain"/>
</dbReference>
<dbReference type="AlphaFoldDB" id="A0A9N9FG83"/>
<evidence type="ECO:0000256" key="3">
    <source>
        <dbReference type="ARBA" id="ARBA00022771"/>
    </source>
</evidence>
<dbReference type="PANTHER" id="PTHR46481:SF10">
    <property type="entry name" value="ZINC FINGER BED DOMAIN-CONTAINING PROTEIN 39"/>
    <property type="match status" value="1"/>
</dbReference>
<evidence type="ECO:0000256" key="2">
    <source>
        <dbReference type="ARBA" id="ARBA00022723"/>
    </source>
</evidence>
<dbReference type="SUPFAM" id="SSF53098">
    <property type="entry name" value="Ribonuclease H-like"/>
    <property type="match status" value="1"/>
</dbReference>
<protein>
    <submittedName>
        <fullName evidence="6">16244_t:CDS:1</fullName>
    </submittedName>
</protein>
<dbReference type="OrthoDB" id="2419393at2759"/>
<dbReference type="GO" id="GO:0008270">
    <property type="term" value="F:zinc ion binding"/>
    <property type="evidence" value="ECO:0007669"/>
    <property type="project" value="UniProtKB-KW"/>
</dbReference>
<keyword evidence="7" id="KW-1185">Reference proteome</keyword>
<comment type="caution">
    <text evidence="6">The sequence shown here is derived from an EMBL/GenBank/DDBJ whole genome shotgun (WGS) entry which is preliminary data.</text>
</comment>